<protein>
    <submittedName>
        <fullName evidence="2">DUF1700 domain-containing protein</fullName>
    </submittedName>
</protein>
<keyword evidence="3" id="KW-1185">Reference proteome</keyword>
<dbReference type="RefSeq" id="WP_312031598.1">
    <property type="nucleotide sequence ID" value="NZ_CP051151.1"/>
</dbReference>
<dbReference type="AlphaFoldDB" id="A0A7L6N5B2"/>
<feature type="transmembrane region" description="Helical" evidence="1">
    <location>
        <begin position="137"/>
        <end position="158"/>
    </location>
</feature>
<evidence type="ECO:0000256" key="1">
    <source>
        <dbReference type="SAM" id="Phobius"/>
    </source>
</evidence>
<dbReference type="KEGG" id="tbk:HF295_07755"/>
<feature type="transmembrane region" description="Helical" evidence="1">
    <location>
        <begin position="92"/>
        <end position="125"/>
    </location>
</feature>
<accession>A0A7L6N5B2</accession>
<dbReference type="Proteomes" id="UP000512167">
    <property type="component" value="Chromosome"/>
</dbReference>
<dbReference type="Pfam" id="PF22564">
    <property type="entry name" value="HAAS"/>
    <property type="match status" value="1"/>
</dbReference>
<dbReference type="EMBL" id="CP051151">
    <property type="protein sequence ID" value="QLY40751.1"/>
    <property type="molecule type" value="Genomic_DNA"/>
</dbReference>
<evidence type="ECO:0000313" key="2">
    <source>
        <dbReference type="EMBL" id="QLY40751.1"/>
    </source>
</evidence>
<proteinExistence type="predicted"/>
<name>A0A7L6N5B2_9MOLU</name>
<keyword evidence="1" id="KW-1133">Transmembrane helix</keyword>
<keyword evidence="1" id="KW-0812">Transmembrane</keyword>
<keyword evidence="1" id="KW-0472">Membrane</keyword>
<sequence>MKRKEFINQLRKELKYYKKIDSEEIIYYYDEMIQDAVDEGQDESLFIKNLGSIDQIIKNMIKDENFIEKVKSSNDNSLSTLLNGSIKVISLIFYYLALFILVIISISISISGFALIFQVLVYLIIDSLSTMDQIVLIGAILIGIGLAIIGIGICKNLLKTSKNIKLFFIRKTKSILRKREVTDYE</sequence>
<organism evidence="2 3">
    <name type="scientific">Hujiaoplasma nucleasis</name>
    <dbReference type="NCBI Taxonomy" id="2725268"/>
    <lineage>
        <taxon>Bacteria</taxon>
        <taxon>Bacillati</taxon>
        <taxon>Mycoplasmatota</taxon>
        <taxon>Mollicutes</taxon>
        <taxon>Candidatus Izemoplasmatales</taxon>
        <taxon>Hujiaoplasmataceae</taxon>
        <taxon>Hujiaoplasma</taxon>
    </lineage>
</organism>
<reference evidence="2 3" key="1">
    <citation type="submission" date="2020-04" db="EMBL/GenBank/DDBJ databases">
        <authorList>
            <person name="Zheng R.K."/>
            <person name="Sun C.M."/>
        </authorList>
    </citation>
    <scope>NUCLEOTIDE SEQUENCE [LARGE SCALE GENOMIC DNA]</scope>
    <source>
        <strain evidence="3">zrk29</strain>
    </source>
</reference>
<evidence type="ECO:0000313" key="3">
    <source>
        <dbReference type="Proteomes" id="UP000512167"/>
    </source>
</evidence>
<gene>
    <name evidence="2" type="ORF">HF295_07755</name>
</gene>